<evidence type="ECO:0000313" key="2">
    <source>
        <dbReference type="EMBL" id="KAK1509251.1"/>
    </source>
</evidence>
<proteinExistence type="predicted"/>
<dbReference type="RefSeq" id="XP_060305660.1">
    <property type="nucleotide sequence ID" value="XM_060463905.1"/>
</dbReference>
<evidence type="ECO:0000256" key="1">
    <source>
        <dbReference type="SAM" id="MobiDB-lite"/>
    </source>
</evidence>
<feature type="non-terminal residue" evidence="2">
    <location>
        <position position="1"/>
    </location>
</feature>
<dbReference type="EMBL" id="MOOE01000025">
    <property type="protein sequence ID" value="KAK1509251.1"/>
    <property type="molecule type" value="Genomic_DNA"/>
</dbReference>
<accession>A0AAJ0DT62</accession>
<feature type="region of interest" description="Disordered" evidence="1">
    <location>
        <begin position="56"/>
        <end position="79"/>
    </location>
</feature>
<feature type="compositionally biased region" description="Basic residues" evidence="1">
    <location>
        <begin position="60"/>
        <end position="73"/>
    </location>
</feature>
<protein>
    <submittedName>
        <fullName evidence="2">Uncharacterized protein</fullName>
    </submittedName>
</protein>
<name>A0AAJ0DT62_9PEZI</name>
<comment type="caution">
    <text evidence="2">The sequence shown here is derived from an EMBL/GenBank/DDBJ whole genome shotgun (WGS) entry which is preliminary data.</text>
</comment>
<evidence type="ECO:0000313" key="3">
    <source>
        <dbReference type="Proteomes" id="UP001240678"/>
    </source>
</evidence>
<keyword evidence="3" id="KW-1185">Reference proteome</keyword>
<organism evidence="2 3">
    <name type="scientific">Colletotrichum costaricense</name>
    <dbReference type="NCBI Taxonomy" id="1209916"/>
    <lineage>
        <taxon>Eukaryota</taxon>
        <taxon>Fungi</taxon>
        <taxon>Dikarya</taxon>
        <taxon>Ascomycota</taxon>
        <taxon>Pezizomycotina</taxon>
        <taxon>Sordariomycetes</taxon>
        <taxon>Hypocreomycetidae</taxon>
        <taxon>Glomerellales</taxon>
        <taxon>Glomerellaceae</taxon>
        <taxon>Colletotrichum</taxon>
        <taxon>Colletotrichum acutatum species complex</taxon>
    </lineage>
</organism>
<sequence length="79" mass="8743">QSIQGSSTKTAFTTQAIINSSSNTESAFVSFVAPTINRYKGNVCGGFEIHLYERMTGKQSRARQPKHCPKSRSKINAYK</sequence>
<reference evidence="2 3" key="1">
    <citation type="submission" date="2016-10" db="EMBL/GenBank/DDBJ databases">
        <title>The genome sequence of Colletotrichum fioriniae PJ7.</title>
        <authorList>
            <person name="Baroncelli R."/>
        </authorList>
    </citation>
    <scope>NUCLEOTIDE SEQUENCE [LARGE SCALE GENOMIC DNA]</scope>
    <source>
        <strain evidence="2 3">IMI 309622</strain>
    </source>
</reference>
<dbReference type="GeneID" id="85347452"/>
<dbReference type="AlphaFoldDB" id="A0AAJ0DT62"/>
<gene>
    <name evidence="2" type="ORF">CCOS01_15767</name>
</gene>
<dbReference type="Proteomes" id="UP001240678">
    <property type="component" value="Unassembled WGS sequence"/>
</dbReference>